<dbReference type="InterPro" id="IPR001647">
    <property type="entry name" value="HTH_TetR"/>
</dbReference>
<evidence type="ECO:0000256" key="2">
    <source>
        <dbReference type="ARBA" id="ARBA00023125"/>
    </source>
</evidence>
<keyword evidence="7" id="KW-1185">Reference proteome</keyword>
<organism evidence="6 7">
    <name type="scientific">Sphingomonas floccifaciens</name>
    <dbReference type="NCBI Taxonomy" id="1844115"/>
    <lineage>
        <taxon>Bacteria</taxon>
        <taxon>Pseudomonadati</taxon>
        <taxon>Pseudomonadota</taxon>
        <taxon>Alphaproteobacteria</taxon>
        <taxon>Sphingomonadales</taxon>
        <taxon>Sphingomonadaceae</taxon>
        <taxon>Sphingomonas</taxon>
    </lineage>
</organism>
<proteinExistence type="predicted"/>
<reference evidence="7" key="1">
    <citation type="journal article" date="2019" name="Int. J. Syst. Evol. Microbiol.">
        <title>The Global Catalogue of Microorganisms (GCM) 10K type strain sequencing project: providing services to taxonomists for standard genome sequencing and annotation.</title>
        <authorList>
            <consortium name="The Broad Institute Genomics Platform"/>
            <consortium name="The Broad Institute Genome Sequencing Center for Infectious Disease"/>
            <person name="Wu L."/>
            <person name="Ma J."/>
        </authorList>
    </citation>
    <scope>NUCLEOTIDE SEQUENCE [LARGE SCALE GENOMIC DNA]</scope>
    <source>
        <strain evidence="7">Q85</strain>
    </source>
</reference>
<dbReference type="InterPro" id="IPR009057">
    <property type="entry name" value="Homeodomain-like_sf"/>
</dbReference>
<dbReference type="Gene3D" id="1.10.10.60">
    <property type="entry name" value="Homeodomain-like"/>
    <property type="match status" value="1"/>
</dbReference>
<dbReference type="InterPro" id="IPR041490">
    <property type="entry name" value="KstR2_TetR_C"/>
</dbReference>
<feature type="domain" description="HTH tetR-type" evidence="5">
    <location>
        <begin position="16"/>
        <end position="76"/>
    </location>
</feature>
<dbReference type="SUPFAM" id="SSF48498">
    <property type="entry name" value="Tetracyclin repressor-like, C-terminal domain"/>
    <property type="match status" value="1"/>
</dbReference>
<dbReference type="PRINTS" id="PR00455">
    <property type="entry name" value="HTHTETR"/>
</dbReference>
<comment type="caution">
    <text evidence="6">The sequence shown here is derived from an EMBL/GenBank/DDBJ whole genome shotgun (WGS) entry which is preliminary data.</text>
</comment>
<evidence type="ECO:0000259" key="5">
    <source>
        <dbReference type="PROSITE" id="PS50977"/>
    </source>
</evidence>
<dbReference type="PANTHER" id="PTHR30055">
    <property type="entry name" value="HTH-TYPE TRANSCRIPTIONAL REGULATOR RUTR"/>
    <property type="match status" value="1"/>
</dbReference>
<dbReference type="PANTHER" id="PTHR30055:SF234">
    <property type="entry name" value="HTH-TYPE TRANSCRIPTIONAL REGULATOR BETI"/>
    <property type="match status" value="1"/>
</dbReference>
<dbReference type="Proteomes" id="UP001597283">
    <property type="component" value="Unassembled WGS sequence"/>
</dbReference>
<feature type="DNA-binding region" description="H-T-H motif" evidence="4">
    <location>
        <begin position="39"/>
        <end position="58"/>
    </location>
</feature>
<evidence type="ECO:0000256" key="1">
    <source>
        <dbReference type="ARBA" id="ARBA00023015"/>
    </source>
</evidence>
<dbReference type="Gene3D" id="1.10.357.10">
    <property type="entry name" value="Tetracycline Repressor, domain 2"/>
    <property type="match status" value="1"/>
</dbReference>
<dbReference type="EMBL" id="JBHUFC010000023">
    <property type="protein sequence ID" value="MFD1789581.1"/>
    <property type="molecule type" value="Genomic_DNA"/>
</dbReference>
<evidence type="ECO:0000313" key="6">
    <source>
        <dbReference type="EMBL" id="MFD1789581.1"/>
    </source>
</evidence>
<sequence>MSTTGPATKPRRLSKDNRVAEILKAARSLLRERGAEAFLTSELAERCGISEGTIYKYFASRRDLLIQVAEEWFEEFLEDEHPHDRELPFRERLLQVIRKNLTIIRSEPSLTRFLLSDLRADPAYRSMRIYQQNRQVAKGISQILEDGLRDGAVRADIQIRTVRNMIQGCIEYQVWSYLRGEGDISIEHSAQGITDIVVRGIAVEADKPSELAPVVRRLEAIADRLSGLGA</sequence>
<evidence type="ECO:0000256" key="4">
    <source>
        <dbReference type="PROSITE-ProRule" id="PRU00335"/>
    </source>
</evidence>
<keyword evidence="3" id="KW-0804">Transcription</keyword>
<name>A0ABW4NIA7_9SPHN</name>
<accession>A0ABW4NIA7</accession>
<evidence type="ECO:0000256" key="3">
    <source>
        <dbReference type="ARBA" id="ARBA00023163"/>
    </source>
</evidence>
<keyword evidence="1" id="KW-0805">Transcription regulation</keyword>
<dbReference type="PROSITE" id="PS50977">
    <property type="entry name" value="HTH_TETR_2"/>
    <property type="match status" value="1"/>
</dbReference>
<dbReference type="Pfam" id="PF00440">
    <property type="entry name" value="TetR_N"/>
    <property type="match status" value="1"/>
</dbReference>
<protein>
    <submittedName>
        <fullName evidence="6">TetR/AcrR family transcriptional regulator</fullName>
    </submittedName>
</protein>
<dbReference type="InterPro" id="IPR036271">
    <property type="entry name" value="Tet_transcr_reg_TetR-rel_C_sf"/>
</dbReference>
<gene>
    <name evidence="6" type="ORF">ACFSC3_18665</name>
</gene>
<keyword evidence="2 4" id="KW-0238">DNA-binding</keyword>
<dbReference type="Pfam" id="PF17932">
    <property type="entry name" value="TetR_C_24"/>
    <property type="match status" value="1"/>
</dbReference>
<dbReference type="InterPro" id="IPR050109">
    <property type="entry name" value="HTH-type_TetR-like_transc_reg"/>
</dbReference>
<dbReference type="SUPFAM" id="SSF46689">
    <property type="entry name" value="Homeodomain-like"/>
    <property type="match status" value="1"/>
</dbReference>
<evidence type="ECO:0000313" key="7">
    <source>
        <dbReference type="Proteomes" id="UP001597283"/>
    </source>
</evidence>